<dbReference type="OrthoDB" id="1483986at2759"/>
<dbReference type="EMBL" id="JACXVP010000008">
    <property type="protein sequence ID" value="KAG5589199.1"/>
    <property type="molecule type" value="Genomic_DNA"/>
</dbReference>
<comment type="caution">
    <text evidence="1">The sequence shown here is derived from an EMBL/GenBank/DDBJ whole genome shotgun (WGS) entry which is preliminary data.</text>
</comment>
<dbReference type="AlphaFoldDB" id="A0A9J5XNX7"/>
<gene>
    <name evidence="1" type="ORF">H5410_039713</name>
</gene>
<protein>
    <submittedName>
        <fullName evidence="1">Uncharacterized protein</fullName>
    </submittedName>
</protein>
<organism evidence="1 2">
    <name type="scientific">Solanum commersonii</name>
    <name type="common">Commerson's wild potato</name>
    <name type="synonym">Commerson's nightshade</name>
    <dbReference type="NCBI Taxonomy" id="4109"/>
    <lineage>
        <taxon>Eukaryota</taxon>
        <taxon>Viridiplantae</taxon>
        <taxon>Streptophyta</taxon>
        <taxon>Embryophyta</taxon>
        <taxon>Tracheophyta</taxon>
        <taxon>Spermatophyta</taxon>
        <taxon>Magnoliopsida</taxon>
        <taxon>eudicotyledons</taxon>
        <taxon>Gunneridae</taxon>
        <taxon>Pentapetalae</taxon>
        <taxon>asterids</taxon>
        <taxon>lamiids</taxon>
        <taxon>Solanales</taxon>
        <taxon>Solanaceae</taxon>
        <taxon>Solanoideae</taxon>
        <taxon>Solaneae</taxon>
        <taxon>Solanum</taxon>
    </lineage>
</organism>
<reference evidence="1 2" key="1">
    <citation type="submission" date="2020-09" db="EMBL/GenBank/DDBJ databases">
        <title>De no assembly of potato wild relative species, Solanum commersonii.</title>
        <authorList>
            <person name="Cho K."/>
        </authorList>
    </citation>
    <scope>NUCLEOTIDE SEQUENCE [LARGE SCALE GENOMIC DNA]</scope>
    <source>
        <strain evidence="1">LZ3.2</strain>
        <tissue evidence="1">Leaf</tissue>
    </source>
</reference>
<sequence>MLNFRRAFYPCADIRYVGFDFGWGKPIFGGVPKAISVISFGVKIKNDKGEKGILIAINLPPQAMEKLQEVIYKTLRNVKESI</sequence>
<accession>A0A9J5XNX7</accession>
<proteinExistence type="predicted"/>
<dbReference type="Proteomes" id="UP000824120">
    <property type="component" value="Chromosome 8"/>
</dbReference>
<evidence type="ECO:0000313" key="2">
    <source>
        <dbReference type="Proteomes" id="UP000824120"/>
    </source>
</evidence>
<name>A0A9J5XNX7_SOLCO</name>
<dbReference type="Gene3D" id="3.30.559.10">
    <property type="entry name" value="Chloramphenicol acetyltransferase-like domain"/>
    <property type="match status" value="1"/>
</dbReference>
<dbReference type="InterPro" id="IPR023213">
    <property type="entry name" value="CAT-like_dom_sf"/>
</dbReference>
<evidence type="ECO:0000313" key="1">
    <source>
        <dbReference type="EMBL" id="KAG5589199.1"/>
    </source>
</evidence>
<keyword evidence="2" id="KW-1185">Reference proteome</keyword>
<dbReference type="Pfam" id="PF02458">
    <property type="entry name" value="Transferase"/>
    <property type="match status" value="1"/>
</dbReference>